<evidence type="ECO:0000256" key="4">
    <source>
        <dbReference type="ARBA" id="ARBA00022679"/>
    </source>
</evidence>
<dbReference type="PANTHER" id="PTHR24422:SF10">
    <property type="entry name" value="CHEMOTAXIS PROTEIN METHYLTRANSFERASE 2"/>
    <property type="match status" value="1"/>
</dbReference>
<dbReference type="PROSITE" id="PS50123">
    <property type="entry name" value="CHER"/>
    <property type="match status" value="1"/>
</dbReference>
<comment type="caution">
    <text evidence="7">The sequence shown here is derived from an EMBL/GenBank/DDBJ whole genome shotgun (WGS) entry which is preliminary data.</text>
</comment>
<dbReference type="EMBL" id="WHUG01000001">
    <property type="protein sequence ID" value="MQA37161.1"/>
    <property type="molecule type" value="Genomic_DNA"/>
</dbReference>
<dbReference type="PRINTS" id="PR00996">
    <property type="entry name" value="CHERMTFRASE"/>
</dbReference>
<dbReference type="PANTHER" id="PTHR24422">
    <property type="entry name" value="CHEMOTAXIS PROTEIN METHYLTRANSFERASE"/>
    <property type="match status" value="1"/>
</dbReference>
<sequence length="275" mass="31493">MSVSAGLSPATLSALIALVRKHTGIAMTERKSILLERRLRPRMQALEIGSYQAYLDKVEQDRAEIPHFIDLVTTNDTLFFRTPQVWDYVEQEFLPQWWQTHQGKRLKVWSAAAASGEELYSMAMLCEEFQEAHPGFSYQIHATDISQQILAVARAGEYTGRSVERINVSHPDWVKKYFKPSAKGLQVVDALKKNVELAQHNLLTPLKPHKQFDLVFLRNVLIYFDQEHQETVLKQARHSMAPHSRLILGESESIGGLNTAYHFDRPMIYTMEKSG</sequence>
<feature type="domain" description="CheR-type methyltransferase" evidence="6">
    <location>
        <begin position="1"/>
        <end position="275"/>
    </location>
</feature>
<evidence type="ECO:0000256" key="2">
    <source>
        <dbReference type="ARBA" id="ARBA00012534"/>
    </source>
</evidence>
<reference evidence="7 8" key="1">
    <citation type="submission" date="2019-10" db="EMBL/GenBank/DDBJ databases">
        <title>Two novel species isolated from a subtropical stream in China.</title>
        <authorList>
            <person name="Lu H."/>
        </authorList>
    </citation>
    <scope>NUCLEOTIDE SEQUENCE [LARGE SCALE GENOMIC DNA]</scope>
    <source>
        <strain evidence="7 8">FT29W</strain>
    </source>
</reference>
<dbReference type="Gene3D" id="1.10.155.10">
    <property type="entry name" value="Chemotaxis receptor methyltransferase CheR, N-terminal domain"/>
    <property type="match status" value="1"/>
</dbReference>
<evidence type="ECO:0000259" key="6">
    <source>
        <dbReference type="PROSITE" id="PS50123"/>
    </source>
</evidence>
<name>A0A6A7MWP4_9BURK</name>
<evidence type="ECO:0000313" key="8">
    <source>
        <dbReference type="Proteomes" id="UP000440498"/>
    </source>
</evidence>
<dbReference type="InterPro" id="IPR036804">
    <property type="entry name" value="CheR_N_sf"/>
</dbReference>
<dbReference type="SMART" id="SM00138">
    <property type="entry name" value="MeTrc"/>
    <property type="match status" value="1"/>
</dbReference>
<dbReference type="Proteomes" id="UP000440498">
    <property type="component" value="Unassembled WGS sequence"/>
</dbReference>
<proteinExistence type="predicted"/>
<gene>
    <name evidence="7" type="ORF">GEV02_03270</name>
</gene>
<dbReference type="InterPro" id="IPR022642">
    <property type="entry name" value="CheR_C"/>
</dbReference>
<dbReference type="GO" id="GO:0008983">
    <property type="term" value="F:protein-glutamate O-methyltransferase activity"/>
    <property type="evidence" value="ECO:0007669"/>
    <property type="project" value="UniProtKB-EC"/>
</dbReference>
<organism evidence="7 8">
    <name type="scientific">Rugamonas aquatica</name>
    <dbReference type="NCBI Taxonomy" id="2743357"/>
    <lineage>
        <taxon>Bacteria</taxon>
        <taxon>Pseudomonadati</taxon>
        <taxon>Pseudomonadota</taxon>
        <taxon>Betaproteobacteria</taxon>
        <taxon>Burkholderiales</taxon>
        <taxon>Oxalobacteraceae</taxon>
        <taxon>Telluria group</taxon>
        <taxon>Rugamonas</taxon>
    </lineage>
</organism>
<dbReference type="Pfam" id="PF01739">
    <property type="entry name" value="CheR"/>
    <property type="match status" value="1"/>
</dbReference>
<keyword evidence="4 7" id="KW-0808">Transferase</keyword>
<dbReference type="InterPro" id="IPR000780">
    <property type="entry name" value="CheR_MeTrfase"/>
</dbReference>
<dbReference type="SUPFAM" id="SSF53335">
    <property type="entry name" value="S-adenosyl-L-methionine-dependent methyltransferases"/>
    <property type="match status" value="1"/>
</dbReference>
<dbReference type="GO" id="GO:0032259">
    <property type="term" value="P:methylation"/>
    <property type="evidence" value="ECO:0007669"/>
    <property type="project" value="UniProtKB-KW"/>
</dbReference>
<dbReference type="InterPro" id="IPR029063">
    <property type="entry name" value="SAM-dependent_MTases_sf"/>
</dbReference>
<evidence type="ECO:0000256" key="1">
    <source>
        <dbReference type="ARBA" id="ARBA00001541"/>
    </source>
</evidence>
<dbReference type="RefSeq" id="WP_152836484.1">
    <property type="nucleotide sequence ID" value="NZ_WHUG01000001.1"/>
</dbReference>
<dbReference type="AlphaFoldDB" id="A0A6A7MWP4"/>
<keyword evidence="8" id="KW-1185">Reference proteome</keyword>
<dbReference type="Pfam" id="PF03705">
    <property type="entry name" value="CheR_N"/>
    <property type="match status" value="1"/>
</dbReference>
<keyword evidence="3 7" id="KW-0489">Methyltransferase</keyword>
<dbReference type="EC" id="2.1.1.80" evidence="2"/>
<evidence type="ECO:0000256" key="3">
    <source>
        <dbReference type="ARBA" id="ARBA00022603"/>
    </source>
</evidence>
<accession>A0A6A7MWP4</accession>
<keyword evidence="5" id="KW-0949">S-adenosyl-L-methionine</keyword>
<protein>
    <recommendedName>
        <fullName evidence="2">protein-glutamate O-methyltransferase</fullName>
        <ecNumber evidence="2">2.1.1.80</ecNumber>
    </recommendedName>
</protein>
<dbReference type="InterPro" id="IPR022641">
    <property type="entry name" value="CheR_N"/>
</dbReference>
<dbReference type="Gene3D" id="3.40.50.150">
    <property type="entry name" value="Vaccinia Virus protein VP39"/>
    <property type="match status" value="1"/>
</dbReference>
<evidence type="ECO:0000256" key="5">
    <source>
        <dbReference type="ARBA" id="ARBA00022691"/>
    </source>
</evidence>
<dbReference type="InterPro" id="IPR050903">
    <property type="entry name" value="Bact_Chemotaxis_MeTrfase"/>
</dbReference>
<evidence type="ECO:0000313" key="7">
    <source>
        <dbReference type="EMBL" id="MQA37161.1"/>
    </source>
</evidence>
<dbReference type="SUPFAM" id="SSF47757">
    <property type="entry name" value="Chemotaxis receptor methyltransferase CheR, N-terminal domain"/>
    <property type="match status" value="1"/>
</dbReference>
<comment type="catalytic activity">
    <reaction evidence="1">
        <text>L-glutamyl-[protein] + S-adenosyl-L-methionine = [protein]-L-glutamate 5-O-methyl ester + S-adenosyl-L-homocysteine</text>
        <dbReference type="Rhea" id="RHEA:24452"/>
        <dbReference type="Rhea" id="RHEA-COMP:10208"/>
        <dbReference type="Rhea" id="RHEA-COMP:10311"/>
        <dbReference type="ChEBI" id="CHEBI:29973"/>
        <dbReference type="ChEBI" id="CHEBI:57856"/>
        <dbReference type="ChEBI" id="CHEBI:59789"/>
        <dbReference type="ChEBI" id="CHEBI:82795"/>
        <dbReference type="EC" id="2.1.1.80"/>
    </reaction>
</comment>